<evidence type="ECO:0000313" key="4">
    <source>
        <dbReference type="WBParaSite" id="OFLC_0000835901-mRNA-1"/>
    </source>
</evidence>
<dbReference type="Gene3D" id="1.25.40.70">
    <property type="entry name" value="Phosphatidylinositol 3-kinase, accessory domain (PIK)"/>
    <property type="match status" value="1"/>
</dbReference>
<evidence type="ECO:0000313" key="3">
    <source>
        <dbReference type="Proteomes" id="UP000267606"/>
    </source>
</evidence>
<reference evidence="4" key="1">
    <citation type="submission" date="2016-06" db="UniProtKB">
        <authorList>
            <consortium name="WormBaseParasite"/>
        </authorList>
    </citation>
    <scope>IDENTIFICATION</scope>
</reference>
<dbReference type="Proteomes" id="UP000267606">
    <property type="component" value="Unassembled WGS sequence"/>
</dbReference>
<dbReference type="Pfam" id="PF00613">
    <property type="entry name" value="PI3Ka"/>
    <property type="match status" value="1"/>
</dbReference>
<sequence length="205" mass="24471">MLLRERHCVKINYYLLVINAAAFTKQTGVDRLQKRTKEYGERLIEHVDWLDRLTFPRIEQIKKEREVEQRCLYLIVEMARVVCGDCIYSVVYYEDEEETGARSVYPLVDPEMDLENLCELKHHMMTRSSRAGFIERELKPNASARLYLEKIIQLPPTHAINIEERDLIWKFRYFLRNNRKALLKFVRSVSWDKNEEAAYALVLVK</sequence>
<dbReference type="SUPFAM" id="SSF48371">
    <property type="entry name" value="ARM repeat"/>
    <property type="match status" value="1"/>
</dbReference>
<feature type="domain" description="PIK helical" evidence="1">
    <location>
        <begin position="135"/>
        <end position="205"/>
    </location>
</feature>
<organism evidence="4">
    <name type="scientific">Onchocerca flexuosa</name>
    <dbReference type="NCBI Taxonomy" id="387005"/>
    <lineage>
        <taxon>Eukaryota</taxon>
        <taxon>Metazoa</taxon>
        <taxon>Ecdysozoa</taxon>
        <taxon>Nematoda</taxon>
        <taxon>Chromadorea</taxon>
        <taxon>Rhabditida</taxon>
        <taxon>Spirurina</taxon>
        <taxon>Spiruromorpha</taxon>
        <taxon>Filarioidea</taxon>
        <taxon>Onchocercidae</taxon>
        <taxon>Onchocerca</taxon>
    </lineage>
</organism>
<dbReference type="STRING" id="387005.A0A183HLJ8"/>
<dbReference type="InterPro" id="IPR016024">
    <property type="entry name" value="ARM-type_fold"/>
</dbReference>
<name>A0A183HLJ8_9BILA</name>
<reference evidence="2 3" key="2">
    <citation type="submission" date="2018-11" db="EMBL/GenBank/DDBJ databases">
        <authorList>
            <consortium name="Pathogen Informatics"/>
        </authorList>
    </citation>
    <scope>NUCLEOTIDE SEQUENCE [LARGE SCALE GENOMIC DNA]</scope>
</reference>
<dbReference type="PROSITE" id="PS51545">
    <property type="entry name" value="PIK_HELICAL"/>
    <property type="match status" value="1"/>
</dbReference>
<proteinExistence type="predicted"/>
<dbReference type="InterPro" id="IPR001263">
    <property type="entry name" value="PI3K_accessory_dom"/>
</dbReference>
<gene>
    <name evidence="2" type="ORF">OFLC_LOCUS8360</name>
</gene>
<dbReference type="InterPro" id="IPR042236">
    <property type="entry name" value="PI3K_accessory_sf"/>
</dbReference>
<protein>
    <submittedName>
        <fullName evidence="4">PIK helical domain-containing protein</fullName>
    </submittedName>
</protein>
<dbReference type="EMBL" id="UZAJ01009383">
    <property type="protein sequence ID" value="VDO55277.1"/>
    <property type="molecule type" value="Genomic_DNA"/>
</dbReference>
<dbReference type="WBParaSite" id="OFLC_0000835901-mRNA-1">
    <property type="protein sequence ID" value="OFLC_0000835901-mRNA-1"/>
    <property type="gene ID" value="OFLC_0000835901"/>
</dbReference>
<evidence type="ECO:0000313" key="2">
    <source>
        <dbReference type="EMBL" id="VDO55277.1"/>
    </source>
</evidence>
<dbReference type="AlphaFoldDB" id="A0A183HLJ8"/>
<keyword evidence="3" id="KW-1185">Reference proteome</keyword>
<accession>A0A183HLJ8</accession>
<evidence type="ECO:0000259" key="1">
    <source>
        <dbReference type="PROSITE" id="PS51545"/>
    </source>
</evidence>